<evidence type="ECO:0000256" key="1">
    <source>
        <dbReference type="ARBA" id="ARBA00022690"/>
    </source>
</evidence>
<keyword evidence="1" id="KW-0646">Protease inhibitor</keyword>
<dbReference type="InterPro" id="IPR036880">
    <property type="entry name" value="Kunitz_BPTI_sf"/>
</dbReference>
<keyword evidence="3" id="KW-1015">Disulfide bond</keyword>
<dbReference type="AlphaFoldDB" id="A0A0K8RE07"/>
<reference evidence="6" key="1">
    <citation type="submission" date="2012-12" db="EMBL/GenBank/DDBJ databases">
        <title>Identification and characterization of a phenylalanine ammonia-lyase gene family in Isatis indigotica Fort.</title>
        <authorList>
            <person name="Liu Q."/>
            <person name="Chen J."/>
            <person name="Zhou X."/>
            <person name="Di P."/>
            <person name="Xiao Y."/>
            <person name="Xuan H."/>
            <person name="Zhang L."/>
            <person name="Chen W."/>
        </authorList>
    </citation>
    <scope>NUCLEOTIDE SEQUENCE</scope>
    <source>
        <tissue evidence="6">Salivary gland</tissue>
    </source>
</reference>
<evidence type="ECO:0000256" key="4">
    <source>
        <dbReference type="SAM" id="SignalP"/>
    </source>
</evidence>
<dbReference type="SMART" id="SM00131">
    <property type="entry name" value="KU"/>
    <property type="match status" value="3"/>
</dbReference>
<dbReference type="Gene3D" id="4.10.410.10">
    <property type="entry name" value="Pancreatic trypsin inhibitor Kunitz domain"/>
    <property type="match status" value="4"/>
</dbReference>
<dbReference type="PANTHER" id="PTHR10083">
    <property type="entry name" value="KUNITZ-TYPE PROTEASE INHIBITOR-RELATED"/>
    <property type="match status" value="1"/>
</dbReference>
<dbReference type="CDD" id="cd22625">
    <property type="entry name" value="Kunitz_ixolaris_1"/>
    <property type="match status" value="1"/>
</dbReference>
<organism evidence="6">
    <name type="scientific">Ixodes ricinus</name>
    <name type="common">Common tick</name>
    <name type="synonym">Acarus ricinus</name>
    <dbReference type="NCBI Taxonomy" id="34613"/>
    <lineage>
        <taxon>Eukaryota</taxon>
        <taxon>Metazoa</taxon>
        <taxon>Ecdysozoa</taxon>
        <taxon>Arthropoda</taxon>
        <taxon>Chelicerata</taxon>
        <taxon>Arachnida</taxon>
        <taxon>Acari</taxon>
        <taxon>Parasitiformes</taxon>
        <taxon>Ixodida</taxon>
        <taxon>Ixodoidea</taxon>
        <taxon>Ixodidae</taxon>
        <taxon>Ixodinae</taxon>
        <taxon>Ixodes</taxon>
    </lineage>
</organism>
<dbReference type="SUPFAM" id="SSF57362">
    <property type="entry name" value="BPTI-like"/>
    <property type="match status" value="4"/>
</dbReference>
<proteinExistence type="evidence at transcript level"/>
<protein>
    <submittedName>
        <fullName evidence="6">Putative salivary kunitz domain protein</fullName>
    </submittedName>
</protein>
<keyword evidence="2" id="KW-0722">Serine protease inhibitor</keyword>
<name>A0A0K8RE07_IXORI</name>
<evidence type="ECO:0000259" key="5">
    <source>
        <dbReference type="PROSITE" id="PS50279"/>
    </source>
</evidence>
<dbReference type="GO" id="GO:0004867">
    <property type="term" value="F:serine-type endopeptidase inhibitor activity"/>
    <property type="evidence" value="ECO:0007669"/>
    <property type="project" value="UniProtKB-KW"/>
</dbReference>
<dbReference type="PANTHER" id="PTHR10083:SF374">
    <property type="entry name" value="BPTI_KUNITZ INHIBITOR DOMAIN-CONTAINING PROTEIN"/>
    <property type="match status" value="1"/>
</dbReference>
<evidence type="ECO:0000256" key="2">
    <source>
        <dbReference type="ARBA" id="ARBA00022900"/>
    </source>
</evidence>
<dbReference type="EMBL" id="GADI01004497">
    <property type="protein sequence ID" value="JAA69311.1"/>
    <property type="molecule type" value="mRNA"/>
</dbReference>
<dbReference type="PROSITE" id="PS50279">
    <property type="entry name" value="BPTI_KUNITZ_2"/>
    <property type="match status" value="1"/>
</dbReference>
<evidence type="ECO:0000313" key="6">
    <source>
        <dbReference type="EMBL" id="JAA69311.1"/>
    </source>
</evidence>
<dbReference type="Pfam" id="PF00014">
    <property type="entry name" value="Kunitz_BPTI"/>
    <property type="match status" value="2"/>
</dbReference>
<feature type="domain" description="BPTI/Kunitz inhibitor" evidence="5">
    <location>
        <begin position="202"/>
        <end position="251"/>
    </location>
</feature>
<feature type="signal peptide" evidence="4">
    <location>
        <begin position="1"/>
        <end position="19"/>
    </location>
</feature>
<evidence type="ECO:0000256" key="3">
    <source>
        <dbReference type="ARBA" id="ARBA00023157"/>
    </source>
</evidence>
<dbReference type="InterPro" id="IPR050098">
    <property type="entry name" value="TFPI/VKTCI-like"/>
</dbReference>
<feature type="chain" id="PRO_5005517550" evidence="4">
    <location>
        <begin position="20"/>
        <end position="348"/>
    </location>
</feature>
<dbReference type="GO" id="GO:0005615">
    <property type="term" value="C:extracellular space"/>
    <property type="evidence" value="ECO:0007669"/>
    <property type="project" value="TreeGrafter"/>
</dbReference>
<accession>A0A0K8RE07</accession>
<keyword evidence="4" id="KW-0732">Signal</keyword>
<sequence>MQKKIVWTFVATALGVCCGKDSREEDVCFKKPEIGQGRGVVRGWSYNSHLDKCYVLYHAKKETYGDDNIFQSESACNKKCRQNVPEKCYARLATSNSSLDLPFATYDPNSGRCVKTNAVKGKGQTPNLFYRVRSCEKQCRNTDLRLCLNVTEEDCAANGRNTSYRYNFKKQTCERTTDGSCGGFRTAKECFRRCGILVDNKCTLPIQNITTCENPTTRYGYNNVTQQCEELLGCADGGNSFESAKECWESCTPTTHRCRMKPDTEAVWWFGIFKRYYYDIEKNSCEWTKRQSHKVSGTTNLFRVPKDCQKTCKAVYNGNPESIEELEIKQGAVSIGKEVRSFQESQQV</sequence>
<dbReference type="InterPro" id="IPR002223">
    <property type="entry name" value="Kunitz_BPTI"/>
</dbReference>